<feature type="binding site" evidence="2">
    <location>
        <begin position="28"/>
        <end position="31"/>
    </location>
    <ligand>
        <name>substrate</name>
    </ligand>
</feature>
<feature type="binding site" evidence="2">
    <location>
        <begin position="198"/>
        <end position="200"/>
    </location>
    <ligand>
        <name>substrate</name>
    </ligand>
</feature>
<feature type="compositionally biased region" description="Polar residues" evidence="3">
    <location>
        <begin position="246"/>
        <end position="256"/>
    </location>
</feature>
<feature type="binding site" evidence="2">
    <location>
        <position position="192"/>
    </location>
    <ligand>
        <name>substrate</name>
    </ligand>
</feature>
<dbReference type="NCBIfam" id="TIGR00055">
    <property type="entry name" value="uppS"/>
    <property type="match status" value="1"/>
</dbReference>
<gene>
    <name evidence="4" type="primary">uppS</name>
    <name evidence="4" type="ORF">ACFPT7_22580</name>
</gene>
<feature type="binding site" evidence="2">
    <location>
        <position position="40"/>
    </location>
    <ligand>
        <name>substrate</name>
    </ligand>
</feature>
<feature type="binding site" evidence="2">
    <location>
        <position position="44"/>
    </location>
    <ligand>
        <name>substrate</name>
    </ligand>
</feature>
<feature type="binding site" evidence="2">
    <location>
        <position position="211"/>
    </location>
    <ligand>
        <name>Mg(2+)</name>
        <dbReference type="ChEBI" id="CHEBI:18420"/>
    </ligand>
</feature>
<dbReference type="PANTHER" id="PTHR10291">
    <property type="entry name" value="DEHYDRODOLICHYL DIPHOSPHATE SYNTHASE FAMILY MEMBER"/>
    <property type="match status" value="1"/>
</dbReference>
<comment type="function">
    <text evidence="2">Catalyzes the condensation of isopentenyl diphosphate (IPP) with allylic pyrophosphates generating different type of terpenoids.</text>
</comment>
<comment type="cofactor">
    <cofactor evidence="2">
        <name>Mg(2+)</name>
        <dbReference type="ChEBI" id="CHEBI:18420"/>
    </cofactor>
    <text evidence="2">Binds 2 magnesium ions per subunit.</text>
</comment>
<dbReference type="InterPro" id="IPR036424">
    <property type="entry name" value="UPP_synth-like_sf"/>
</dbReference>
<dbReference type="SUPFAM" id="SSF64005">
    <property type="entry name" value="Undecaprenyl diphosphate synthase"/>
    <property type="match status" value="1"/>
</dbReference>
<dbReference type="EC" id="2.5.1.-" evidence="2"/>
<dbReference type="Gene3D" id="3.40.1180.10">
    <property type="entry name" value="Decaprenyl diphosphate synthase-like"/>
    <property type="match status" value="1"/>
</dbReference>
<comment type="subunit">
    <text evidence="2">Homodimer.</text>
</comment>
<dbReference type="GO" id="GO:0016740">
    <property type="term" value="F:transferase activity"/>
    <property type="evidence" value="ECO:0007669"/>
    <property type="project" value="UniProtKB-KW"/>
</dbReference>
<sequence>MTTSSKITPINFTSQSNRSLHVAIIMDGNGRWAARRNQPRVFGHRAGASATRSVIERASDLGLACLTLYAFSSDNWRRPIFEVDRIFWLLRAYLRKEASNLRDRDARLQIIGRRDRLPLPLLREISRAESITAQGSGLHLRVAIDYSSRDSIARAASLAFRSGLQSTSSAQIARRIDRELTGECGPVDLLIRTGGEQRLSDFLLWEAAYAELYFTPRMWPDFTGDDLESALHNFHHRERRFGALQTIPQEPSSSPSKYPVPLTGATQ</sequence>
<feature type="binding site" evidence="2">
    <location>
        <position position="27"/>
    </location>
    <ligand>
        <name>Mg(2+)</name>
        <dbReference type="ChEBI" id="CHEBI:18420"/>
    </ligand>
</feature>
<accession>A0ABW1EM34</accession>
<evidence type="ECO:0000313" key="4">
    <source>
        <dbReference type="EMBL" id="MFC5865110.1"/>
    </source>
</evidence>
<dbReference type="CDD" id="cd00475">
    <property type="entry name" value="Cis_IPPS"/>
    <property type="match status" value="1"/>
</dbReference>
<comment type="caution">
    <text evidence="4">The sequence shown here is derived from an EMBL/GenBank/DDBJ whole genome shotgun (WGS) entry which is preliminary data.</text>
</comment>
<dbReference type="PANTHER" id="PTHR10291:SF0">
    <property type="entry name" value="DEHYDRODOLICHYL DIPHOSPHATE SYNTHASE 2"/>
    <property type="match status" value="1"/>
</dbReference>
<protein>
    <recommendedName>
        <fullName evidence="2">Isoprenyl transferase</fullName>
        <ecNumber evidence="2">2.5.1.-</ecNumber>
    </recommendedName>
</protein>
<feature type="active site" evidence="2">
    <location>
        <position position="27"/>
    </location>
</feature>
<keyword evidence="1 2" id="KW-0808">Transferase</keyword>
<evidence type="ECO:0000256" key="2">
    <source>
        <dbReference type="HAMAP-Rule" id="MF_01139"/>
    </source>
</evidence>
<dbReference type="InterPro" id="IPR018520">
    <property type="entry name" value="UPP_synth-like_CS"/>
</dbReference>
<dbReference type="Pfam" id="PF01255">
    <property type="entry name" value="Prenyltransf"/>
    <property type="match status" value="1"/>
</dbReference>
<organism evidence="4 5">
    <name type="scientific">Acidicapsa dinghuensis</name>
    <dbReference type="NCBI Taxonomy" id="2218256"/>
    <lineage>
        <taxon>Bacteria</taxon>
        <taxon>Pseudomonadati</taxon>
        <taxon>Acidobacteriota</taxon>
        <taxon>Terriglobia</taxon>
        <taxon>Terriglobales</taxon>
        <taxon>Acidobacteriaceae</taxon>
        <taxon>Acidicapsa</taxon>
    </lineage>
</organism>
<feature type="binding site" evidence="2">
    <location>
        <position position="32"/>
    </location>
    <ligand>
        <name>substrate</name>
    </ligand>
</feature>
<feature type="region of interest" description="Disordered" evidence="3">
    <location>
        <begin position="246"/>
        <end position="267"/>
    </location>
</feature>
<keyword evidence="5" id="KW-1185">Reference proteome</keyword>
<keyword evidence="2" id="KW-0479">Metal-binding</keyword>
<proteinExistence type="inferred from homology"/>
<dbReference type="PROSITE" id="PS01066">
    <property type="entry name" value="UPP_SYNTHASE"/>
    <property type="match status" value="1"/>
</dbReference>
<feature type="binding site" evidence="2">
    <location>
        <position position="78"/>
    </location>
    <ligand>
        <name>substrate</name>
    </ligand>
</feature>
<name>A0ABW1EM34_9BACT</name>
<dbReference type="EMBL" id="JBHSPH010000010">
    <property type="protein sequence ID" value="MFC5865110.1"/>
    <property type="molecule type" value="Genomic_DNA"/>
</dbReference>
<dbReference type="RefSeq" id="WP_263331929.1">
    <property type="nucleotide sequence ID" value="NZ_JAGSYH010000001.1"/>
</dbReference>
<feature type="active site" description="Proton acceptor" evidence="2">
    <location>
        <position position="75"/>
    </location>
</feature>
<evidence type="ECO:0000256" key="3">
    <source>
        <dbReference type="SAM" id="MobiDB-lite"/>
    </source>
</evidence>
<keyword evidence="2" id="KW-0460">Magnesium</keyword>
<evidence type="ECO:0000256" key="1">
    <source>
        <dbReference type="ARBA" id="ARBA00022679"/>
    </source>
</evidence>
<evidence type="ECO:0000313" key="5">
    <source>
        <dbReference type="Proteomes" id="UP001596091"/>
    </source>
</evidence>
<feature type="binding site" evidence="2">
    <location>
        <begin position="72"/>
        <end position="74"/>
    </location>
    <ligand>
        <name>substrate</name>
    </ligand>
</feature>
<reference evidence="5" key="1">
    <citation type="journal article" date="2019" name="Int. J. Syst. Evol. Microbiol.">
        <title>The Global Catalogue of Microorganisms (GCM) 10K type strain sequencing project: providing services to taxonomists for standard genome sequencing and annotation.</title>
        <authorList>
            <consortium name="The Broad Institute Genomics Platform"/>
            <consortium name="The Broad Institute Genome Sequencing Center for Infectious Disease"/>
            <person name="Wu L."/>
            <person name="Ma J."/>
        </authorList>
    </citation>
    <scope>NUCLEOTIDE SEQUENCE [LARGE SCALE GENOMIC DNA]</scope>
    <source>
        <strain evidence="5">JCM 4087</strain>
    </source>
</reference>
<comment type="similarity">
    <text evidence="2">Belongs to the UPP synthase family.</text>
</comment>
<dbReference type="HAMAP" id="MF_01139">
    <property type="entry name" value="ISPT"/>
    <property type="match status" value="1"/>
</dbReference>
<dbReference type="InterPro" id="IPR001441">
    <property type="entry name" value="UPP_synth-like"/>
</dbReference>
<dbReference type="Proteomes" id="UP001596091">
    <property type="component" value="Unassembled WGS sequence"/>
</dbReference>
<feature type="binding site" evidence="2">
    <location>
        <position position="76"/>
    </location>
    <ligand>
        <name>substrate</name>
    </ligand>
</feature>